<dbReference type="PROSITE" id="PS01231">
    <property type="entry name" value="TRMA_2"/>
    <property type="match status" value="1"/>
</dbReference>
<dbReference type="GO" id="GO:0070475">
    <property type="term" value="P:rRNA base methylation"/>
    <property type="evidence" value="ECO:0007669"/>
    <property type="project" value="TreeGrafter"/>
</dbReference>
<dbReference type="EMBL" id="FNCE01000009">
    <property type="protein sequence ID" value="SDG32916.1"/>
    <property type="molecule type" value="Genomic_DNA"/>
</dbReference>
<feature type="active site" description="Nucleophile" evidence="6">
    <location>
        <position position="398"/>
    </location>
</feature>
<accession>A0A1G7TC78</accession>
<keyword evidence="1" id="KW-0479">Metal-binding</keyword>
<keyword evidence="3 6" id="KW-0808">Transferase</keyword>
<comment type="similarity">
    <text evidence="6">Belongs to the class I-like SAM-binding methyltransferase superfamily. RNA M5U methyltransferase family.</text>
</comment>
<keyword evidence="1" id="KW-0004">4Fe-4S</keyword>
<reference evidence="9 10" key="1">
    <citation type="submission" date="2016-10" db="EMBL/GenBank/DDBJ databases">
        <authorList>
            <person name="de Groot N.N."/>
        </authorList>
    </citation>
    <scope>NUCLEOTIDE SEQUENCE [LARGE SCALE GENOMIC DNA]</scope>
    <source>
        <strain evidence="9 10">DSM 25584</strain>
    </source>
</reference>
<dbReference type="InterPro" id="IPR029063">
    <property type="entry name" value="SAM-dependent_MTases_sf"/>
</dbReference>
<evidence type="ECO:0000256" key="5">
    <source>
        <dbReference type="ARBA" id="ARBA00023014"/>
    </source>
</evidence>
<dbReference type="InterPro" id="IPR010280">
    <property type="entry name" value="U5_MeTrfase_fam"/>
</dbReference>
<dbReference type="InterPro" id="IPR002792">
    <property type="entry name" value="TRAM_dom"/>
</dbReference>
<protein>
    <submittedName>
        <fullName evidence="9">23S rRNA m(5)U-1939 methyltransferase</fullName>
    </submittedName>
</protein>
<dbReference type="OrthoDB" id="9804590at2"/>
<evidence type="ECO:0000256" key="2">
    <source>
        <dbReference type="ARBA" id="ARBA00022603"/>
    </source>
</evidence>
<dbReference type="Gene3D" id="3.40.50.150">
    <property type="entry name" value="Vaccinia Virus protein VP39"/>
    <property type="match status" value="1"/>
</dbReference>
<dbReference type="GO" id="GO:0070041">
    <property type="term" value="F:rRNA (uridine-C5-)-methyltransferase activity"/>
    <property type="evidence" value="ECO:0007669"/>
    <property type="project" value="TreeGrafter"/>
</dbReference>
<evidence type="ECO:0000259" key="8">
    <source>
        <dbReference type="PROSITE" id="PS50926"/>
    </source>
</evidence>
<dbReference type="STRING" id="1082479.SAMN05216241_10915"/>
<evidence type="ECO:0000256" key="6">
    <source>
        <dbReference type="PROSITE-ProRule" id="PRU01024"/>
    </source>
</evidence>
<dbReference type="PANTHER" id="PTHR11061:SF49">
    <property type="entry name" value="23S RRNA (URACIL(1939)-C(5))-METHYLTRANSFERASE RLMD"/>
    <property type="match status" value="1"/>
</dbReference>
<keyword evidence="5" id="KW-0411">Iron-sulfur</keyword>
<dbReference type="InterPro" id="IPR030391">
    <property type="entry name" value="MeTrfase_TrmA_CS"/>
</dbReference>
<proteinExistence type="inferred from homology"/>
<evidence type="ECO:0000256" key="7">
    <source>
        <dbReference type="PROSITE-ProRule" id="PRU10015"/>
    </source>
</evidence>
<dbReference type="PROSITE" id="PS51687">
    <property type="entry name" value="SAM_MT_RNA_M5U"/>
    <property type="match status" value="1"/>
</dbReference>
<dbReference type="Pfam" id="PF01938">
    <property type="entry name" value="TRAM"/>
    <property type="match status" value="1"/>
</dbReference>
<feature type="domain" description="TRAM" evidence="8">
    <location>
        <begin position="6"/>
        <end position="64"/>
    </location>
</feature>
<dbReference type="InterPro" id="IPR012340">
    <property type="entry name" value="NA-bd_OB-fold"/>
</dbReference>
<keyword evidence="1" id="KW-0408">Iron</keyword>
<evidence type="ECO:0000256" key="4">
    <source>
        <dbReference type="ARBA" id="ARBA00022691"/>
    </source>
</evidence>
<dbReference type="PROSITE" id="PS50926">
    <property type="entry name" value="TRAM"/>
    <property type="match status" value="1"/>
</dbReference>
<dbReference type="PROSITE" id="PS01230">
    <property type="entry name" value="TRMA_1"/>
    <property type="match status" value="1"/>
</dbReference>
<name>A0A1G7TC78_9PROT</name>
<dbReference type="Gene3D" id="2.40.50.1070">
    <property type="match status" value="1"/>
</dbReference>
<dbReference type="InterPro" id="IPR030390">
    <property type="entry name" value="MeTrfase_TrmA_AS"/>
</dbReference>
<dbReference type="SUPFAM" id="SSF50249">
    <property type="entry name" value="Nucleic acid-binding proteins"/>
    <property type="match status" value="1"/>
</dbReference>
<dbReference type="Proteomes" id="UP000199415">
    <property type="component" value="Unassembled WGS sequence"/>
</dbReference>
<evidence type="ECO:0000313" key="10">
    <source>
        <dbReference type="Proteomes" id="UP000199415"/>
    </source>
</evidence>
<evidence type="ECO:0000313" key="9">
    <source>
        <dbReference type="EMBL" id="SDG32916.1"/>
    </source>
</evidence>
<feature type="binding site" evidence="6">
    <location>
        <position position="372"/>
    </location>
    <ligand>
        <name>S-adenosyl-L-methionine</name>
        <dbReference type="ChEBI" id="CHEBI:59789"/>
    </ligand>
</feature>
<keyword evidence="10" id="KW-1185">Reference proteome</keyword>
<feature type="binding site" evidence="6">
    <location>
        <position position="276"/>
    </location>
    <ligand>
        <name>S-adenosyl-L-methionine</name>
        <dbReference type="ChEBI" id="CHEBI:59789"/>
    </ligand>
</feature>
<keyword evidence="4 6" id="KW-0949">S-adenosyl-L-methionine</keyword>
<dbReference type="SUPFAM" id="SSF53335">
    <property type="entry name" value="S-adenosyl-L-methionine-dependent methyltransferases"/>
    <property type="match status" value="1"/>
</dbReference>
<evidence type="ECO:0000256" key="1">
    <source>
        <dbReference type="ARBA" id="ARBA00022485"/>
    </source>
</evidence>
<dbReference type="AlphaFoldDB" id="A0A1G7TC78"/>
<feature type="active site" evidence="7">
    <location>
        <position position="398"/>
    </location>
</feature>
<dbReference type="PANTHER" id="PTHR11061">
    <property type="entry name" value="RNA M5U METHYLTRANSFERASE"/>
    <property type="match status" value="1"/>
</dbReference>
<dbReference type="GO" id="GO:0051539">
    <property type="term" value="F:4 iron, 4 sulfur cluster binding"/>
    <property type="evidence" value="ECO:0007669"/>
    <property type="project" value="UniProtKB-KW"/>
</dbReference>
<dbReference type="Gene3D" id="2.40.50.140">
    <property type="entry name" value="Nucleic acid-binding proteins"/>
    <property type="match status" value="1"/>
</dbReference>
<evidence type="ECO:0000256" key="3">
    <source>
        <dbReference type="ARBA" id="ARBA00022679"/>
    </source>
</evidence>
<gene>
    <name evidence="9" type="ORF">SAMN05216241_10915</name>
</gene>
<dbReference type="RefSeq" id="WP_090020877.1">
    <property type="nucleotide sequence ID" value="NZ_FNCE01000009.1"/>
</dbReference>
<organism evidence="9 10">
    <name type="scientific">Limimonas halophila</name>
    <dbReference type="NCBI Taxonomy" id="1082479"/>
    <lineage>
        <taxon>Bacteria</taxon>
        <taxon>Pseudomonadati</taxon>
        <taxon>Pseudomonadota</taxon>
        <taxon>Alphaproteobacteria</taxon>
        <taxon>Rhodospirillales</taxon>
        <taxon>Rhodovibrionaceae</taxon>
        <taxon>Limimonas</taxon>
    </lineage>
</organism>
<feature type="binding site" evidence="6">
    <location>
        <position position="304"/>
    </location>
    <ligand>
        <name>S-adenosyl-L-methionine</name>
        <dbReference type="ChEBI" id="CHEBI:59789"/>
    </ligand>
</feature>
<sequence length="440" mass="47539">MRRKARRGGGKQAELTIEGLGARGDGVAQHDGRPVFVPFALPGERARVKLTGAKSAGYKGELIELLSESADRVEPVCPHYGPCGGCTLQHLAPEAYRTWKRQQVLNALQREGVRGPDGGEPNVAELTVVPAGTRRRATLTAKARRDGVDLGFHGRESHVLEHITTCYVLRPRLVEVLPGLSNALRHLLKGGESASVTLLDADNGVDVLVRSHRPPGLDARQALAALAEQQDLARVTWLPIELDPEEIEAEPVSIRRPPFVHFGEIAVEPEPGSFLQPTAEGQTALIEAVTGWLKDAGGPLADFYAGCGTFTFPLARYQPVHAVEGERAAIASLWQAARRNDYAGPVTAEVRDLVEEPPAAEELDTFAGVVFDPPRAGAKALARELADSRVPTVVAVSCNANTFARDARLLVEGGYTLAEVRPIDQFPWSGHLELVARFHR</sequence>
<keyword evidence="2 6" id="KW-0489">Methyltransferase</keyword>
<feature type="binding site" evidence="6">
    <location>
        <position position="324"/>
    </location>
    <ligand>
        <name>S-adenosyl-L-methionine</name>
        <dbReference type="ChEBI" id="CHEBI:59789"/>
    </ligand>
</feature>
<dbReference type="NCBIfam" id="TIGR00479">
    <property type="entry name" value="rumA"/>
    <property type="match status" value="1"/>
</dbReference>